<evidence type="ECO:0000256" key="3">
    <source>
        <dbReference type="ARBA" id="ARBA00022777"/>
    </source>
</evidence>
<reference evidence="5" key="2">
    <citation type="submission" date="2021-04" db="EMBL/GenBank/DDBJ databases">
        <authorList>
            <person name="Podell S."/>
        </authorList>
    </citation>
    <scope>NUCLEOTIDE SEQUENCE</scope>
    <source>
        <strain evidence="5">Hildebrandi</strain>
    </source>
</reference>
<keyword evidence="6" id="KW-1185">Reference proteome</keyword>
<reference evidence="5" key="1">
    <citation type="journal article" date="2021" name="Sci. Rep.">
        <title>Diploid genomic architecture of Nitzschia inconspicua, an elite biomass production diatom.</title>
        <authorList>
            <person name="Oliver A."/>
            <person name="Podell S."/>
            <person name="Pinowska A."/>
            <person name="Traller J.C."/>
            <person name="Smith S.R."/>
            <person name="McClure R."/>
            <person name="Beliaev A."/>
            <person name="Bohutskyi P."/>
            <person name="Hill E.A."/>
            <person name="Rabines A."/>
            <person name="Zheng H."/>
            <person name="Allen L.Z."/>
            <person name="Kuo A."/>
            <person name="Grigoriev I.V."/>
            <person name="Allen A.E."/>
            <person name="Hazlebeck D."/>
            <person name="Allen E.E."/>
        </authorList>
    </citation>
    <scope>NUCLEOTIDE SEQUENCE</scope>
    <source>
        <strain evidence="5">Hildebrandi</strain>
    </source>
</reference>
<name>A0A9K3LR02_9STRA</name>
<dbReference type="Pfam" id="PF02816">
    <property type="entry name" value="Alpha_kinase"/>
    <property type="match status" value="1"/>
</dbReference>
<evidence type="ECO:0000313" key="6">
    <source>
        <dbReference type="Proteomes" id="UP000693970"/>
    </source>
</evidence>
<keyword evidence="2" id="KW-0808">Transferase</keyword>
<dbReference type="OrthoDB" id="56297at2759"/>
<dbReference type="GO" id="GO:0005524">
    <property type="term" value="F:ATP binding"/>
    <property type="evidence" value="ECO:0007669"/>
    <property type="project" value="InterPro"/>
</dbReference>
<keyword evidence="3" id="KW-0418">Kinase</keyword>
<evidence type="ECO:0000313" key="5">
    <source>
        <dbReference type="EMBL" id="KAG7364996.1"/>
    </source>
</evidence>
<feature type="domain" description="Alpha-type protein kinase" evidence="4">
    <location>
        <begin position="693"/>
        <end position="831"/>
    </location>
</feature>
<evidence type="ECO:0000259" key="4">
    <source>
        <dbReference type="Pfam" id="PF02816"/>
    </source>
</evidence>
<protein>
    <submittedName>
        <fullName evidence="5">Alpha-kinase family protein</fullName>
    </submittedName>
</protein>
<sequence>MSNFCSRSKYYRSLSSSDDESMSLLELNAEQPIVKINRDEEMPDVHAAYEIGYLDIDMMDTDCEMQDAMKPHCNPVLEYCGWSSTGAIDATCTNVQPMTQSRIDMSITNVVEEKSWSKPCTTSSVDKSIALNVAATKNEMALFVCDCMLNNSFPLETASAKGRSWAATLASSLPTKRFECKSNQSFPFFTSPPSYAEVVSAKETAGRPAIDRRYSLQESDDVCCARSQSLAQDQGKLEAKKASGKVSESCWSHLGTSNVVRLSRNGGWAAESYSVPPYNMTGLSNKEATHPEAHIPRHCCTHFTSKCEFEKEEQIGLEKLVEDIGLLKKSLIPKNEAIKVEPIAVSKPLKKLQKTTGKTTKTLGATERSIPAFSAGPSGKNESSKEHATTRLETLNVCILFDNTTPAMAKLLPPLLATLDTFWDLASSTEQELSVCLVTPAKRHPFTSKKSEFLEFFKDLKIELRIQKVGDCGVESLLQGLKRLKKLKWKSNSNRFLYIFGNLSWVKDEDKKIVSSELKNNLRNSLRWQFDPPKILVATWLHHNDLLVEAFGSQEHDFHTFQFLNAKKMASFIVQDEELIKGIMLSLRHDLESVKRKVSFSQQQQQSNNLLDSKRAITTMPERFNATVRKAGILLSIQSILSEKGSFLFGRQRSVFRDGRKSHASGRSFSCVGKFLPNSDIWIKVLATDHLKLRPDPQNMKRYEAMAFVSRIAQFLANEYNKCHRPDHCAKLRFVNGWVVEEETASEPRLFFAEDFIQSDEFQRYCDCSGQWNESLVVDESLLRFVQTTFKLSGGDLMVVGLHGSFRKEENVFILTTPTVLSKRGGCTTVNQCNGDYMKKCRTQTKALLENLSFSQMPSESKAEPSKEVSCFRRMIPFL</sequence>
<dbReference type="GO" id="GO:0004674">
    <property type="term" value="F:protein serine/threonine kinase activity"/>
    <property type="evidence" value="ECO:0007669"/>
    <property type="project" value="UniProtKB-KW"/>
</dbReference>
<evidence type="ECO:0000256" key="2">
    <source>
        <dbReference type="ARBA" id="ARBA00022679"/>
    </source>
</evidence>
<evidence type="ECO:0000256" key="1">
    <source>
        <dbReference type="ARBA" id="ARBA00022527"/>
    </source>
</evidence>
<dbReference type="AlphaFoldDB" id="A0A9K3LR02"/>
<organism evidence="5 6">
    <name type="scientific">Nitzschia inconspicua</name>
    <dbReference type="NCBI Taxonomy" id="303405"/>
    <lineage>
        <taxon>Eukaryota</taxon>
        <taxon>Sar</taxon>
        <taxon>Stramenopiles</taxon>
        <taxon>Ochrophyta</taxon>
        <taxon>Bacillariophyta</taxon>
        <taxon>Bacillariophyceae</taxon>
        <taxon>Bacillariophycidae</taxon>
        <taxon>Bacillariales</taxon>
        <taxon>Bacillariaceae</taxon>
        <taxon>Nitzschia</taxon>
    </lineage>
</organism>
<comment type="caution">
    <text evidence="5">The sequence shown here is derived from an EMBL/GenBank/DDBJ whole genome shotgun (WGS) entry which is preliminary data.</text>
</comment>
<gene>
    <name evidence="5" type="ORF">IV203_038199</name>
</gene>
<accession>A0A9K3LR02</accession>
<proteinExistence type="predicted"/>
<keyword evidence="1" id="KW-0723">Serine/threonine-protein kinase</keyword>
<dbReference type="Proteomes" id="UP000693970">
    <property type="component" value="Unassembled WGS sequence"/>
</dbReference>
<dbReference type="InterPro" id="IPR004166">
    <property type="entry name" value="a-kinase_dom"/>
</dbReference>
<dbReference type="EMBL" id="JAGRRH010000009">
    <property type="protein sequence ID" value="KAG7364996.1"/>
    <property type="molecule type" value="Genomic_DNA"/>
</dbReference>